<dbReference type="STRING" id="58919.A0A316ZEN8"/>
<feature type="region of interest" description="Disordered" evidence="1">
    <location>
        <begin position="1"/>
        <end position="37"/>
    </location>
</feature>
<feature type="region of interest" description="Disordered" evidence="1">
    <location>
        <begin position="377"/>
        <end position="427"/>
    </location>
</feature>
<dbReference type="Proteomes" id="UP000245946">
    <property type="component" value="Unassembled WGS sequence"/>
</dbReference>
<dbReference type="InterPro" id="IPR004919">
    <property type="entry name" value="GmrSD_N"/>
</dbReference>
<proteinExistence type="predicted"/>
<gene>
    <name evidence="3" type="ORF">FA09DRAFT_295363</name>
</gene>
<dbReference type="AlphaFoldDB" id="A0A316ZEN8"/>
<evidence type="ECO:0000256" key="1">
    <source>
        <dbReference type="SAM" id="MobiDB-lite"/>
    </source>
</evidence>
<sequence>MSDDDELFRGDDDDSSTVNGGTAEPEERDSKGGLLRSRALKKPRSTNYSARQLFEMLEIGSIDLDPVWQRGVVWPEKKQSAIIDSIINHYYVPPVLFSMRTNEDGDTCSVCIDGKQRLSSIFNFMSNVIPLRPAGTKQKIWFHENREEKQYPALSTKMRRAFEMEQIAVIEYEDLLDSQEREMFSRVQMGVPLSPAEKLGAVKGPWGDYFRELVKRFFDEKDANLQHIAKLDRGKDFQLMAQICLYVIHYAQDRYTPLSGIIATFLKDLGNTLPEQSFRETIRKTMSKFVLLANDEEYNACVLPKGKLKKYLAPIEFCYVALAIWRFPGATHAQLSELINNMTTFIRGSVKDVMFNNNVNALLRDWLNAQTIPGCRIQGPSSTRKRAVPMDDDDDDYRPSPARQAPRRAIAAPAPAPAAAPAPEPAMQHAVQQMMSLQAPAANYGLPMQNYGFAYQQ</sequence>
<keyword evidence="4" id="KW-1185">Reference proteome</keyword>
<evidence type="ECO:0000313" key="3">
    <source>
        <dbReference type="EMBL" id="PWN99382.1"/>
    </source>
</evidence>
<feature type="compositionally biased region" description="Pro residues" evidence="1">
    <location>
        <begin position="414"/>
        <end position="424"/>
    </location>
</feature>
<name>A0A316ZEN8_9BASI</name>
<dbReference type="PANTHER" id="PTHR39639:SF1">
    <property type="entry name" value="DUF262 DOMAIN-CONTAINING PROTEIN"/>
    <property type="match status" value="1"/>
</dbReference>
<accession>A0A316ZEN8</accession>
<evidence type="ECO:0000259" key="2">
    <source>
        <dbReference type="Pfam" id="PF03235"/>
    </source>
</evidence>
<organism evidence="3 4">
    <name type="scientific">Tilletiopsis washingtonensis</name>
    <dbReference type="NCBI Taxonomy" id="58919"/>
    <lineage>
        <taxon>Eukaryota</taxon>
        <taxon>Fungi</taxon>
        <taxon>Dikarya</taxon>
        <taxon>Basidiomycota</taxon>
        <taxon>Ustilaginomycotina</taxon>
        <taxon>Exobasidiomycetes</taxon>
        <taxon>Entylomatales</taxon>
        <taxon>Entylomatales incertae sedis</taxon>
        <taxon>Tilletiopsis</taxon>
    </lineage>
</organism>
<feature type="compositionally biased region" description="Acidic residues" evidence="1">
    <location>
        <begin position="1"/>
        <end position="15"/>
    </location>
</feature>
<dbReference type="OrthoDB" id="5419821at2759"/>
<dbReference type="GeneID" id="37267661"/>
<reference evidence="3 4" key="1">
    <citation type="journal article" date="2018" name="Mol. Biol. Evol.">
        <title>Broad Genomic Sampling Reveals a Smut Pathogenic Ancestry of the Fungal Clade Ustilaginomycotina.</title>
        <authorList>
            <person name="Kijpornyongpan T."/>
            <person name="Mondo S.J."/>
            <person name="Barry K."/>
            <person name="Sandor L."/>
            <person name="Lee J."/>
            <person name="Lipzen A."/>
            <person name="Pangilinan J."/>
            <person name="LaButti K."/>
            <person name="Hainaut M."/>
            <person name="Henrissat B."/>
            <person name="Grigoriev I.V."/>
            <person name="Spatafora J.W."/>
            <person name="Aime M.C."/>
        </authorList>
    </citation>
    <scope>NUCLEOTIDE SEQUENCE [LARGE SCALE GENOMIC DNA]</scope>
    <source>
        <strain evidence="3 4">MCA 4186</strain>
    </source>
</reference>
<protein>
    <recommendedName>
        <fullName evidence="2">GmrSD restriction endonucleases N-terminal domain-containing protein</fullName>
    </recommendedName>
</protein>
<feature type="domain" description="GmrSD restriction endonucleases N-terminal" evidence="2">
    <location>
        <begin position="52"/>
        <end position="196"/>
    </location>
</feature>
<evidence type="ECO:0000313" key="4">
    <source>
        <dbReference type="Proteomes" id="UP000245946"/>
    </source>
</evidence>
<feature type="compositionally biased region" description="Low complexity" evidence="1">
    <location>
        <begin position="399"/>
        <end position="413"/>
    </location>
</feature>
<dbReference type="Pfam" id="PF03235">
    <property type="entry name" value="GmrSD_N"/>
    <property type="match status" value="1"/>
</dbReference>
<dbReference type="EMBL" id="KZ819288">
    <property type="protein sequence ID" value="PWN99382.1"/>
    <property type="molecule type" value="Genomic_DNA"/>
</dbReference>
<dbReference type="RefSeq" id="XP_025599661.1">
    <property type="nucleotide sequence ID" value="XM_025740115.1"/>
</dbReference>
<dbReference type="PANTHER" id="PTHR39639">
    <property type="entry name" value="CHROMOSOME 16, WHOLE GENOME SHOTGUN SEQUENCE"/>
    <property type="match status" value="1"/>
</dbReference>